<feature type="chain" id="PRO_5002489413" description="Beta-lactamase-inhibitor-like PepSY-like domain-containing protein" evidence="1">
    <location>
        <begin position="23"/>
        <end position="108"/>
    </location>
</feature>
<organism evidence="2 3">
    <name type="scientific">Parabacteroides goldsteinii DSM 19448 = WAL 12034</name>
    <dbReference type="NCBI Taxonomy" id="927665"/>
    <lineage>
        <taxon>Bacteria</taxon>
        <taxon>Pseudomonadati</taxon>
        <taxon>Bacteroidota</taxon>
        <taxon>Bacteroidia</taxon>
        <taxon>Bacteroidales</taxon>
        <taxon>Tannerellaceae</taxon>
        <taxon>Parabacteroides</taxon>
    </lineage>
</organism>
<evidence type="ECO:0000256" key="1">
    <source>
        <dbReference type="SAM" id="SignalP"/>
    </source>
</evidence>
<dbReference type="Proteomes" id="UP000033047">
    <property type="component" value="Unassembled WGS sequence"/>
</dbReference>
<evidence type="ECO:0008006" key="4">
    <source>
        <dbReference type="Google" id="ProtNLM"/>
    </source>
</evidence>
<dbReference type="HOGENOM" id="CLU_2143435_0_0_10"/>
<protein>
    <recommendedName>
        <fullName evidence="4">Beta-lactamase-inhibitor-like PepSY-like domain-containing protein</fullName>
    </recommendedName>
</protein>
<accession>A0A0F5JIF3</accession>
<name>A0A0F5JIF3_9BACT</name>
<dbReference type="PATRIC" id="fig|927665.4.peg.1368"/>
<dbReference type="SUPFAM" id="SSF160574">
    <property type="entry name" value="BT0923-like"/>
    <property type="match status" value="1"/>
</dbReference>
<dbReference type="RefSeq" id="WP_007655807.1">
    <property type="nucleotide sequence ID" value="NZ_KQ033912.1"/>
</dbReference>
<reference evidence="2 3" key="1">
    <citation type="submission" date="2013-04" db="EMBL/GenBank/DDBJ databases">
        <title>The Genome Sequence of Parabacteroides goldsteinii DSM 19448.</title>
        <authorList>
            <consortium name="The Broad Institute Genomics Platform"/>
            <person name="Earl A."/>
            <person name="Ward D."/>
            <person name="Feldgarden M."/>
            <person name="Gevers D."/>
            <person name="Martens E."/>
            <person name="Sakamoto M."/>
            <person name="Benno Y."/>
            <person name="Song Y."/>
            <person name="Liu C."/>
            <person name="Lee J."/>
            <person name="Bolanos M."/>
            <person name="Vaisanen M.L."/>
            <person name="Finegold S.M."/>
            <person name="Walker B."/>
            <person name="Young S."/>
            <person name="Zeng Q."/>
            <person name="Gargeya S."/>
            <person name="Fitzgerald M."/>
            <person name="Haas B."/>
            <person name="Abouelleil A."/>
            <person name="Allen A.W."/>
            <person name="Alvarado L."/>
            <person name="Arachchi H.M."/>
            <person name="Berlin A.M."/>
            <person name="Chapman S.B."/>
            <person name="Gainer-Dewar J."/>
            <person name="Goldberg J."/>
            <person name="Griggs A."/>
            <person name="Gujja S."/>
            <person name="Hansen M."/>
            <person name="Howarth C."/>
            <person name="Imamovic A."/>
            <person name="Ireland A."/>
            <person name="Larimer J."/>
            <person name="McCowan C."/>
            <person name="Murphy C."/>
            <person name="Pearson M."/>
            <person name="Poon T.W."/>
            <person name="Priest M."/>
            <person name="Roberts A."/>
            <person name="Saif S."/>
            <person name="Shea T."/>
            <person name="Sisk P."/>
            <person name="Sykes S."/>
            <person name="Wortman J."/>
            <person name="Nusbaum C."/>
            <person name="Birren B."/>
        </authorList>
    </citation>
    <scope>NUCLEOTIDE SEQUENCE [LARGE SCALE GENOMIC DNA]</scope>
    <source>
        <strain evidence="2 3">DSM 19448</strain>
    </source>
</reference>
<feature type="signal peptide" evidence="1">
    <location>
        <begin position="1"/>
        <end position="22"/>
    </location>
</feature>
<proteinExistence type="predicted"/>
<evidence type="ECO:0000313" key="2">
    <source>
        <dbReference type="EMBL" id="KKB57518.1"/>
    </source>
</evidence>
<gene>
    <name evidence="2" type="ORF">HMPREF1535_01339</name>
</gene>
<keyword evidence="1" id="KW-0732">Signal</keyword>
<evidence type="ECO:0000313" key="3">
    <source>
        <dbReference type="Proteomes" id="UP000033047"/>
    </source>
</evidence>
<comment type="caution">
    <text evidence="2">The sequence shown here is derived from an EMBL/GenBank/DDBJ whole genome shotgun (WGS) entry which is preliminary data.</text>
</comment>
<dbReference type="EMBL" id="AQHV01000009">
    <property type="protein sequence ID" value="KKB57518.1"/>
    <property type="molecule type" value="Genomic_DNA"/>
</dbReference>
<sequence length="108" mass="12399">MKKIVLMAVIAMCAVFTSQSQAQNILSNDKTQVEKQDKFYEIDVTNIPQILQEGVNNVHQDCLIKSVYVSNNSTYVKYKVILVTREGKEMKVYFDDKGAVVKEHSYFK</sequence>
<dbReference type="AlphaFoldDB" id="A0A0F5JIF3"/>